<gene>
    <name evidence="2" type="ORF">A2729_03115</name>
</gene>
<evidence type="ECO:0000313" key="2">
    <source>
        <dbReference type="EMBL" id="OGY42877.1"/>
    </source>
</evidence>
<feature type="region of interest" description="Disordered" evidence="1">
    <location>
        <begin position="1"/>
        <end position="20"/>
    </location>
</feature>
<protein>
    <submittedName>
        <fullName evidence="2">Uncharacterized protein</fullName>
    </submittedName>
</protein>
<dbReference type="Proteomes" id="UP000178930">
    <property type="component" value="Unassembled WGS sequence"/>
</dbReference>
<sequence>MRDPRFFVSPPAGEKSGQDRYIKPLCHPTAIKRDKPAPYQANRLILNLNQFKSKATPREKIKFF</sequence>
<accession>A0A1G1XUA8</accession>
<dbReference type="AlphaFoldDB" id="A0A1G1XUA8"/>
<name>A0A1G1XUA8_9BACT</name>
<organism evidence="2 3">
    <name type="scientific">Candidatus Buchananbacteria bacterium RIFCSPHIGHO2_01_FULL_39_14</name>
    <dbReference type="NCBI Taxonomy" id="1797532"/>
    <lineage>
        <taxon>Bacteria</taxon>
        <taxon>Candidatus Buchananiibacteriota</taxon>
    </lineage>
</organism>
<comment type="caution">
    <text evidence="2">The sequence shown here is derived from an EMBL/GenBank/DDBJ whole genome shotgun (WGS) entry which is preliminary data.</text>
</comment>
<reference evidence="2 3" key="1">
    <citation type="journal article" date="2016" name="Nat. Commun.">
        <title>Thousands of microbial genomes shed light on interconnected biogeochemical processes in an aquifer system.</title>
        <authorList>
            <person name="Anantharaman K."/>
            <person name="Brown C.T."/>
            <person name="Hug L.A."/>
            <person name="Sharon I."/>
            <person name="Castelle C.J."/>
            <person name="Probst A.J."/>
            <person name="Thomas B.C."/>
            <person name="Singh A."/>
            <person name="Wilkins M.J."/>
            <person name="Karaoz U."/>
            <person name="Brodie E.L."/>
            <person name="Williams K.H."/>
            <person name="Hubbard S.S."/>
            <person name="Banfield J.F."/>
        </authorList>
    </citation>
    <scope>NUCLEOTIDE SEQUENCE [LARGE SCALE GENOMIC DNA]</scope>
</reference>
<proteinExistence type="predicted"/>
<dbReference type="EMBL" id="MHIB01000049">
    <property type="protein sequence ID" value="OGY42877.1"/>
    <property type="molecule type" value="Genomic_DNA"/>
</dbReference>
<evidence type="ECO:0000313" key="3">
    <source>
        <dbReference type="Proteomes" id="UP000178930"/>
    </source>
</evidence>
<evidence type="ECO:0000256" key="1">
    <source>
        <dbReference type="SAM" id="MobiDB-lite"/>
    </source>
</evidence>